<sequence length="306" mass="35018">MFFKEYDDILSNLSKFFRTNKNIYETATLFDQLSLTQDYDNPFESAIAALAQFGALQCFMKVKDTAKTVQTAITTARLFIKTAEYNFTLSRCIRETWAESLTDGLHCYRVAADLLKANNKPYIATQVLMELGNVEQKFDFSHSAANTFEEATNVIINGHAPLPLLFNAVTAAICSYNKVERFDLALAVLLKAQDHFFDNNSEWVSPSPLMKRQYHDLLLYHAILLLMTFNHDQCIEYAQKNLDPDLADIFKDLVTYTKGHLLYQLDQVIEKAKTTKKFSPPHLTLFDKHLQLISKVVEHGFSNVMN</sequence>
<dbReference type="PANTHER" id="PTHR16797:SF4">
    <property type="entry name" value="40-KDA HUNTINGTIN-ASSOCIATED PROTEIN"/>
    <property type="match status" value="1"/>
</dbReference>
<organism evidence="1 2">
    <name type="scientific">Tritrichomonas musculus</name>
    <dbReference type="NCBI Taxonomy" id="1915356"/>
    <lineage>
        <taxon>Eukaryota</taxon>
        <taxon>Metamonada</taxon>
        <taxon>Parabasalia</taxon>
        <taxon>Tritrichomonadida</taxon>
        <taxon>Tritrichomonadidae</taxon>
        <taxon>Tritrichomonas</taxon>
    </lineage>
</organism>
<dbReference type="Gene3D" id="1.25.40.10">
    <property type="entry name" value="Tetratricopeptide repeat domain"/>
    <property type="match status" value="1"/>
</dbReference>
<reference evidence="1 2" key="1">
    <citation type="submission" date="2024-04" db="EMBL/GenBank/DDBJ databases">
        <title>Tritrichomonas musculus Genome.</title>
        <authorList>
            <person name="Alves-Ferreira E."/>
            <person name="Grigg M."/>
            <person name="Lorenzi H."/>
            <person name="Galac M."/>
        </authorList>
    </citation>
    <scope>NUCLEOTIDE SEQUENCE [LARGE SCALE GENOMIC DNA]</scope>
    <source>
        <strain evidence="1 2">EAF2021</strain>
    </source>
</reference>
<protein>
    <submittedName>
        <fullName evidence="1">Uncharacterized protein</fullName>
    </submittedName>
</protein>
<evidence type="ECO:0000313" key="2">
    <source>
        <dbReference type="Proteomes" id="UP001470230"/>
    </source>
</evidence>
<dbReference type="InterPro" id="IPR039494">
    <property type="entry name" value="F8A"/>
</dbReference>
<comment type="caution">
    <text evidence="1">The sequence shown here is derived from an EMBL/GenBank/DDBJ whole genome shotgun (WGS) entry which is preliminary data.</text>
</comment>
<gene>
    <name evidence="1" type="ORF">M9Y10_004965</name>
</gene>
<accession>A0ABR2JMD4</accession>
<dbReference type="SUPFAM" id="SSF48452">
    <property type="entry name" value="TPR-like"/>
    <property type="match status" value="1"/>
</dbReference>
<dbReference type="EMBL" id="JAPFFF010000011">
    <property type="protein sequence ID" value="KAK8878200.1"/>
    <property type="molecule type" value="Genomic_DNA"/>
</dbReference>
<dbReference type="Proteomes" id="UP001470230">
    <property type="component" value="Unassembled WGS sequence"/>
</dbReference>
<dbReference type="InterPro" id="IPR011990">
    <property type="entry name" value="TPR-like_helical_dom_sf"/>
</dbReference>
<dbReference type="PANTHER" id="PTHR16797">
    <property type="entry name" value="FACTOR VIII-ASSOCIATED GENE 1"/>
    <property type="match status" value="1"/>
</dbReference>
<keyword evidence="2" id="KW-1185">Reference proteome</keyword>
<proteinExistence type="predicted"/>
<evidence type="ECO:0000313" key="1">
    <source>
        <dbReference type="EMBL" id="KAK8878200.1"/>
    </source>
</evidence>
<name>A0ABR2JMD4_9EUKA</name>